<protein>
    <submittedName>
        <fullName evidence="2">Uncharacterized protein</fullName>
    </submittedName>
</protein>
<gene>
    <name evidence="2" type="ORF">PIG85_00370</name>
</gene>
<dbReference type="RefSeq" id="WP_004807056.1">
    <property type="nucleotide sequence ID" value="NZ_CP116394.1"/>
</dbReference>
<dbReference type="EMBL" id="CP116394">
    <property type="protein sequence ID" value="WCE46133.1"/>
    <property type="molecule type" value="Genomic_DNA"/>
</dbReference>
<feature type="region of interest" description="Disordered" evidence="1">
    <location>
        <begin position="189"/>
        <end position="218"/>
    </location>
</feature>
<evidence type="ECO:0000313" key="2">
    <source>
        <dbReference type="EMBL" id="WCE46133.1"/>
    </source>
</evidence>
<proteinExistence type="predicted"/>
<reference evidence="2" key="1">
    <citation type="submission" date="2023-01" db="EMBL/GenBank/DDBJ databases">
        <title>Comparative Genomic Analysis of the Clinically-Derived Winkia Strain NY0527 Provides Evidence into the Taxonomic Reassignment of Winkia neuii and Characterizes Their Virulence Traits.</title>
        <authorList>
            <person name="Cai X."/>
            <person name="Peng Y."/>
            <person name="Li M."/>
            <person name="Qiu Y."/>
            <person name="Wang Y."/>
            <person name="Xu L."/>
            <person name="Hou Q."/>
        </authorList>
    </citation>
    <scope>NUCLEOTIDE SEQUENCE</scope>
    <source>
        <strain evidence="2">NY0527</strain>
    </source>
</reference>
<name>A0AB38XP95_9ACTO</name>
<dbReference type="Proteomes" id="UP001211044">
    <property type="component" value="Chromosome"/>
</dbReference>
<dbReference type="AlphaFoldDB" id="A0AB38XP95"/>
<evidence type="ECO:0000256" key="1">
    <source>
        <dbReference type="SAM" id="MobiDB-lite"/>
    </source>
</evidence>
<sequence length="413" mass="45908">MVKIFTGDEKFIADVQELIKLVEQSPSIGEHAGDELISAGFDLFGQNSYGYMFVECAQGNQQTINGVPGIMSVAIARTKESGIAGWVFTLLWDACGRLQQLGDEESDAVTELIDHVDNTCRMGAHLLLRYSQDDDQLWFPAMQLLSGEYLEFLDMMLPNMGVTFDQQTVDKLTKIADERRFERIAKNSGLANGERVSTDDAPEQPANSSESLKQNWDALQSGENEISIPEDVPMHRETVQYAFTLAQVIRAYQFRAKQKFGVSDEETGIIPAPVFPWDGKDFVHAKAVGVAGSRTNVPMVEASLEEGGNEADFGTGIQNLLTMQKVAMGGGILSIPHLTMQNFERTGTENMQSWEPEERFEWYKTYQKLAADMALLVLTNLLDKQFACDLARALITGSNKEYAQLVLPLYETA</sequence>
<feature type="compositionally biased region" description="Polar residues" evidence="1">
    <location>
        <begin position="205"/>
        <end position="218"/>
    </location>
</feature>
<evidence type="ECO:0000313" key="3">
    <source>
        <dbReference type="Proteomes" id="UP001211044"/>
    </source>
</evidence>
<dbReference type="KEGG" id="wne:PIG85_00370"/>
<organism evidence="2 3">
    <name type="scientific">Winkia neuii subsp. anitrata</name>
    <dbReference type="NCBI Taxonomy" id="29318"/>
    <lineage>
        <taxon>Bacteria</taxon>
        <taxon>Bacillati</taxon>
        <taxon>Actinomycetota</taxon>
        <taxon>Actinomycetes</taxon>
        <taxon>Actinomycetales</taxon>
        <taxon>Actinomycetaceae</taxon>
        <taxon>Winkia</taxon>
    </lineage>
</organism>
<accession>A0AB38XP95</accession>